<dbReference type="PANTHER" id="PTHR16897:SF2">
    <property type="entry name" value="OS03G0226600 PROTEIN"/>
    <property type="match status" value="1"/>
</dbReference>
<dbReference type="OrthoDB" id="10042078at2759"/>
<dbReference type="SUPFAM" id="SSF49265">
    <property type="entry name" value="Fibronectin type III"/>
    <property type="match status" value="2"/>
</dbReference>
<dbReference type="GO" id="GO:0016020">
    <property type="term" value="C:membrane"/>
    <property type="evidence" value="ECO:0007669"/>
    <property type="project" value="InterPro"/>
</dbReference>
<feature type="domain" description="Cadherin" evidence="2">
    <location>
        <begin position="413"/>
        <end position="477"/>
    </location>
</feature>
<dbReference type="CDD" id="cd00063">
    <property type="entry name" value="FN3"/>
    <property type="match status" value="1"/>
</dbReference>
<organism evidence="3 4">
    <name type="scientific">Branchiostoma floridae</name>
    <name type="common">Florida lancelet</name>
    <name type="synonym">Amphioxus</name>
    <dbReference type="NCBI Taxonomy" id="7739"/>
    <lineage>
        <taxon>Eukaryota</taxon>
        <taxon>Metazoa</taxon>
        <taxon>Chordata</taxon>
        <taxon>Cephalochordata</taxon>
        <taxon>Leptocardii</taxon>
        <taxon>Amphioxiformes</taxon>
        <taxon>Branchiostomatidae</taxon>
        <taxon>Branchiostoma</taxon>
    </lineage>
</organism>
<dbReference type="KEGG" id="bfo:118432563"/>
<evidence type="ECO:0000256" key="1">
    <source>
        <dbReference type="PROSITE-ProRule" id="PRU00043"/>
    </source>
</evidence>
<evidence type="ECO:0000259" key="2">
    <source>
        <dbReference type="PROSITE" id="PS50268"/>
    </source>
</evidence>
<sequence length="827" mass="90404">MVTCTSEQECNALDVKCQKSLSQVAVAWETFRDPESEIARYEVALGTSPGGGQLRDFTVVNTVQNYFVISGLDLTTVTEVFATVRGTNAAGLSTVSTSNGVYISRLSAGLPPLREIRVWDGEDFTKDLDYQDHNEELSAHWDFSGDPCPISKYEWSIIKVDGTVIQPFVDVPPGQTYGNNDELEMKDGETFFIAVKATNMMDFTYTVRSDGITVMLEPLIPGEVRDGDIIGYDLNFQPSVTSLSANWDSFGEGSQQGEPGTDKKQTIGYYEVAIGTDRRFPGTRDNVHPFVNVGLKQTHMFNNLQLIPQVATYYITVRAHSVSTAVAEVTSNGIQVGYGGQVLSVGHVDINRFIASTAEVSFSWEGFAFALPLLYSQWGIGHTDGNLTQLDCKKLKICDAEDSEDCANLMRKFDIHPLTNVGKDTAVKVVDLELQHNRTYTVVVIVTDQSAECSSASSHVTVDVTPPYDGSVWVGSFEGTSISYSGRTDELHVSWADFSDPESGIDHYEIAVFSGAACSDDSDERSQVTDFVKVPSNYTRYTISDISLEHGIPYFVMLHAFNKAGLSTFTESPPILLDLEDPVGGTVKDGRDFSSDVTHQSSTTAMDATFIYLTTHDGDRCPSRQYSMEEEEPGWVPVSMGSIYRGNSNHRILFTSDELTFGEDGLSITMSRDVQQTRMYSGAYSTRADMQGGGSYRFDMIAASGDIKAVTSVVFWDGPAGVVGDLDTPVEQWAQEEAATESVDCTCCLRNDTGTQIHSTAVPVENGGCPCNCVQNHLNTTIPLLNTTSTSTVNYETVDKNPNDQSQIQIPYAGCGLQIHPAALCLF</sequence>
<dbReference type="Proteomes" id="UP000001554">
    <property type="component" value="Chromosome 2"/>
</dbReference>
<dbReference type="InterPro" id="IPR002126">
    <property type="entry name" value="Cadherin-like_dom"/>
</dbReference>
<dbReference type="GeneID" id="118432563"/>
<dbReference type="InterPro" id="IPR003961">
    <property type="entry name" value="FN3_dom"/>
</dbReference>
<keyword evidence="1" id="KW-0106">Calcium</keyword>
<reference evidence="3" key="1">
    <citation type="journal article" date="2020" name="Nat. Ecol. Evol.">
        <title>Deeply conserved synteny resolves early events in vertebrate evolution.</title>
        <authorList>
            <person name="Simakov O."/>
            <person name="Marletaz F."/>
            <person name="Yue J.X."/>
            <person name="O'Connell B."/>
            <person name="Jenkins J."/>
            <person name="Brandt A."/>
            <person name="Calef R."/>
            <person name="Tung C.H."/>
            <person name="Huang T.K."/>
            <person name="Schmutz J."/>
            <person name="Satoh N."/>
            <person name="Yu J.K."/>
            <person name="Putnam N.H."/>
            <person name="Green R.E."/>
            <person name="Rokhsar D.S."/>
        </authorList>
    </citation>
    <scope>NUCLEOTIDE SEQUENCE [LARGE SCALE GENOMIC DNA]</scope>
    <source>
        <strain evidence="3">S238N-H82</strain>
    </source>
</reference>
<evidence type="ECO:0000313" key="3">
    <source>
        <dbReference type="Proteomes" id="UP000001554"/>
    </source>
</evidence>
<dbReference type="PROSITE" id="PS50268">
    <property type="entry name" value="CADHERIN_2"/>
    <property type="match status" value="1"/>
</dbReference>
<protein>
    <submittedName>
        <fullName evidence="4">Uncharacterized protein LOC118432563</fullName>
    </submittedName>
</protein>
<keyword evidence="3" id="KW-1185">Reference proteome</keyword>
<dbReference type="PANTHER" id="PTHR16897">
    <property type="entry name" value="OS10G0105400 PROTEIN"/>
    <property type="match status" value="1"/>
</dbReference>
<dbReference type="InterPro" id="IPR036116">
    <property type="entry name" value="FN3_sf"/>
</dbReference>
<dbReference type="GO" id="GO:0007156">
    <property type="term" value="P:homophilic cell adhesion via plasma membrane adhesion molecules"/>
    <property type="evidence" value="ECO:0007669"/>
    <property type="project" value="InterPro"/>
</dbReference>
<dbReference type="RefSeq" id="XP_035700080.1">
    <property type="nucleotide sequence ID" value="XM_035844187.1"/>
</dbReference>
<dbReference type="InterPro" id="IPR013783">
    <property type="entry name" value="Ig-like_fold"/>
</dbReference>
<name>A0A9J7MH54_BRAFL</name>
<dbReference type="GO" id="GO:0005509">
    <property type="term" value="F:calcium ion binding"/>
    <property type="evidence" value="ECO:0007669"/>
    <property type="project" value="UniProtKB-UniRule"/>
</dbReference>
<dbReference type="AlphaFoldDB" id="A0A9J7MH54"/>
<gene>
    <name evidence="4" type="primary">LOC118432563</name>
</gene>
<evidence type="ECO:0000313" key="4">
    <source>
        <dbReference type="RefSeq" id="XP_035700080.1"/>
    </source>
</evidence>
<reference evidence="4" key="2">
    <citation type="submission" date="2025-08" db="UniProtKB">
        <authorList>
            <consortium name="RefSeq"/>
        </authorList>
    </citation>
    <scope>IDENTIFICATION</scope>
    <source>
        <strain evidence="4">S238N-H82</strain>
        <tissue evidence="4">Testes</tissue>
    </source>
</reference>
<dbReference type="FunFam" id="2.60.40.10:FF:003754">
    <property type="match status" value="1"/>
</dbReference>
<accession>A0A9J7MH54</accession>
<dbReference type="Gene3D" id="2.60.40.10">
    <property type="entry name" value="Immunoglobulins"/>
    <property type="match status" value="1"/>
</dbReference>
<proteinExistence type="predicted"/>